<evidence type="ECO:0000313" key="2">
    <source>
        <dbReference type="EMBL" id="KAH7972668.1"/>
    </source>
</evidence>
<comment type="caution">
    <text evidence="2">The sequence shown here is derived from an EMBL/GenBank/DDBJ whole genome shotgun (WGS) entry which is preliminary data.</text>
</comment>
<protein>
    <submittedName>
        <fullName evidence="2">Uncharacterized protein</fullName>
    </submittedName>
</protein>
<reference evidence="2" key="1">
    <citation type="journal article" date="2020" name="Cell">
        <title>Large-Scale Comparative Analyses of Tick Genomes Elucidate Their Genetic Diversity and Vector Capacities.</title>
        <authorList>
            <consortium name="Tick Genome and Microbiome Consortium (TIGMIC)"/>
            <person name="Jia N."/>
            <person name="Wang J."/>
            <person name="Shi W."/>
            <person name="Du L."/>
            <person name="Sun Y."/>
            <person name="Zhan W."/>
            <person name="Jiang J.F."/>
            <person name="Wang Q."/>
            <person name="Zhang B."/>
            <person name="Ji P."/>
            <person name="Bell-Sakyi L."/>
            <person name="Cui X.M."/>
            <person name="Yuan T.T."/>
            <person name="Jiang B.G."/>
            <person name="Yang W.F."/>
            <person name="Lam T.T."/>
            <person name="Chang Q.C."/>
            <person name="Ding S.J."/>
            <person name="Wang X.J."/>
            <person name="Zhu J.G."/>
            <person name="Ruan X.D."/>
            <person name="Zhao L."/>
            <person name="Wei J.T."/>
            <person name="Ye R.Z."/>
            <person name="Que T.C."/>
            <person name="Du C.H."/>
            <person name="Zhou Y.H."/>
            <person name="Cheng J.X."/>
            <person name="Dai P.F."/>
            <person name="Guo W.B."/>
            <person name="Han X.H."/>
            <person name="Huang E.J."/>
            <person name="Li L.F."/>
            <person name="Wei W."/>
            <person name="Gao Y.C."/>
            <person name="Liu J.Z."/>
            <person name="Shao H.Z."/>
            <person name="Wang X."/>
            <person name="Wang C.C."/>
            <person name="Yang T.C."/>
            <person name="Huo Q.B."/>
            <person name="Li W."/>
            <person name="Chen H.Y."/>
            <person name="Chen S.E."/>
            <person name="Zhou L.G."/>
            <person name="Ni X.B."/>
            <person name="Tian J.H."/>
            <person name="Sheng Y."/>
            <person name="Liu T."/>
            <person name="Pan Y.S."/>
            <person name="Xia L.Y."/>
            <person name="Li J."/>
            <person name="Zhao F."/>
            <person name="Cao W.C."/>
        </authorList>
    </citation>
    <scope>NUCLEOTIDE SEQUENCE</scope>
    <source>
        <strain evidence="2">Rsan-2018</strain>
    </source>
</reference>
<accession>A0A9D4QBJ6</accession>
<name>A0A9D4QBJ6_RHISA</name>
<organism evidence="2 3">
    <name type="scientific">Rhipicephalus sanguineus</name>
    <name type="common">Brown dog tick</name>
    <name type="synonym">Ixodes sanguineus</name>
    <dbReference type="NCBI Taxonomy" id="34632"/>
    <lineage>
        <taxon>Eukaryota</taxon>
        <taxon>Metazoa</taxon>
        <taxon>Ecdysozoa</taxon>
        <taxon>Arthropoda</taxon>
        <taxon>Chelicerata</taxon>
        <taxon>Arachnida</taxon>
        <taxon>Acari</taxon>
        <taxon>Parasitiformes</taxon>
        <taxon>Ixodida</taxon>
        <taxon>Ixodoidea</taxon>
        <taxon>Ixodidae</taxon>
        <taxon>Rhipicephalinae</taxon>
        <taxon>Rhipicephalus</taxon>
        <taxon>Rhipicephalus</taxon>
    </lineage>
</organism>
<gene>
    <name evidence="2" type="ORF">HPB52_014997</name>
</gene>
<evidence type="ECO:0000256" key="1">
    <source>
        <dbReference type="SAM" id="MobiDB-lite"/>
    </source>
</evidence>
<dbReference type="Proteomes" id="UP000821837">
    <property type="component" value="Chromosome 11"/>
</dbReference>
<evidence type="ECO:0000313" key="3">
    <source>
        <dbReference type="Proteomes" id="UP000821837"/>
    </source>
</evidence>
<proteinExistence type="predicted"/>
<keyword evidence="3" id="KW-1185">Reference proteome</keyword>
<reference evidence="2" key="2">
    <citation type="submission" date="2021-09" db="EMBL/GenBank/DDBJ databases">
        <authorList>
            <person name="Jia N."/>
            <person name="Wang J."/>
            <person name="Shi W."/>
            <person name="Du L."/>
            <person name="Sun Y."/>
            <person name="Zhan W."/>
            <person name="Jiang J."/>
            <person name="Wang Q."/>
            <person name="Zhang B."/>
            <person name="Ji P."/>
            <person name="Sakyi L.B."/>
            <person name="Cui X."/>
            <person name="Yuan T."/>
            <person name="Jiang B."/>
            <person name="Yang W."/>
            <person name="Lam T.T.-Y."/>
            <person name="Chang Q."/>
            <person name="Ding S."/>
            <person name="Wang X."/>
            <person name="Zhu J."/>
            <person name="Ruan X."/>
            <person name="Zhao L."/>
            <person name="Wei J."/>
            <person name="Que T."/>
            <person name="Du C."/>
            <person name="Cheng J."/>
            <person name="Dai P."/>
            <person name="Han X."/>
            <person name="Huang E."/>
            <person name="Gao Y."/>
            <person name="Liu J."/>
            <person name="Shao H."/>
            <person name="Ye R."/>
            <person name="Li L."/>
            <person name="Wei W."/>
            <person name="Wang X."/>
            <person name="Wang C."/>
            <person name="Huo Q."/>
            <person name="Li W."/>
            <person name="Guo W."/>
            <person name="Chen H."/>
            <person name="Chen S."/>
            <person name="Zhou L."/>
            <person name="Zhou L."/>
            <person name="Ni X."/>
            <person name="Tian J."/>
            <person name="Zhou Y."/>
            <person name="Sheng Y."/>
            <person name="Liu T."/>
            <person name="Pan Y."/>
            <person name="Xia L."/>
            <person name="Li J."/>
            <person name="Zhao F."/>
            <person name="Cao W."/>
        </authorList>
    </citation>
    <scope>NUCLEOTIDE SEQUENCE</scope>
    <source>
        <strain evidence="2">Rsan-2018</strain>
        <tissue evidence="2">Larvae</tissue>
    </source>
</reference>
<feature type="region of interest" description="Disordered" evidence="1">
    <location>
        <begin position="67"/>
        <end position="106"/>
    </location>
</feature>
<sequence length="106" mass="11603">MALHGGYLVSKVDEPVSSLVASRLAQLDYHAPLVEGCCDLCHSHGSQLRREALDMVQSLEHWCPATGIPLRPTSPPRPTRRLASSHRYPPAAETCSPPGRRAPTPW</sequence>
<dbReference type="EMBL" id="JABSTV010001247">
    <property type="protein sequence ID" value="KAH7972668.1"/>
    <property type="molecule type" value="Genomic_DNA"/>
</dbReference>
<dbReference type="AlphaFoldDB" id="A0A9D4QBJ6"/>